<evidence type="ECO:0000313" key="3">
    <source>
        <dbReference type="Proteomes" id="UP000295106"/>
    </source>
</evidence>
<dbReference type="OrthoDB" id="190628at2"/>
<accession>A0A4R2MJ42</accession>
<gene>
    <name evidence="2" type="ORF">EV684_101187</name>
</gene>
<proteinExistence type="predicted"/>
<feature type="compositionally biased region" description="Basic and acidic residues" evidence="1">
    <location>
        <begin position="249"/>
        <end position="270"/>
    </location>
</feature>
<dbReference type="RefSeq" id="WP_132644328.1">
    <property type="nucleotide sequence ID" value="NZ_CP181386.1"/>
</dbReference>
<name>A0A4R2MJ42_RUBGE</name>
<evidence type="ECO:0000313" key="2">
    <source>
        <dbReference type="EMBL" id="TCP05315.1"/>
    </source>
</evidence>
<dbReference type="EMBL" id="SLXD01000001">
    <property type="protein sequence ID" value="TCP05315.1"/>
    <property type="molecule type" value="Genomic_DNA"/>
</dbReference>
<dbReference type="AlphaFoldDB" id="A0A4R2MJ42"/>
<protein>
    <submittedName>
        <fullName evidence="2">CRISPR-associated Csx4 family protein</fullName>
    </submittedName>
</protein>
<comment type="caution">
    <text evidence="2">The sequence shown here is derived from an EMBL/GenBank/DDBJ whole genome shotgun (WGS) entry which is preliminary data.</text>
</comment>
<dbReference type="NCBIfam" id="TIGR02570">
    <property type="entry name" value="cas7_GSU0053"/>
    <property type="match status" value="1"/>
</dbReference>
<sequence length="439" mass="45836">MTRQQLTLDTLTAFVAGGAVAIRGKAVLEPAGGPGDKVFPPTHSVDDRKPQPGARYAFERRILPGGEVAECVLLDSVQSQANRMEEALQALWAERRIALPVITVDFGAIAPEVGCVTSLTAPHRVADALLRDSLHGETLFRASALGKSFVDASIRNAGPLFRACPTALVFGLWDSTGPKGGRGAKFARALVSEIVGVGAVRGVKTSSRIDPAAIMRDAATIYVARERDADGNLTWTTDVMAAEVLDPTKPPRSDADADRVRKWGSKDKAGKPASIVHGNIPPSIDDVAGGVTIDHAEQTLVLSLAALRRLSFGGGDAAVRTVLAALALLAALAAEDRGHDLRSRCLLVPSADGRGTLQLEAVVKDGSVVPLALTLQEAVDLYVAAVAALPPELSFVRWGSGEVLAPGVALAELTPSPKLQHLVIESRKLAAAGADAEGD</sequence>
<dbReference type="Proteomes" id="UP000295106">
    <property type="component" value="Unassembled WGS sequence"/>
</dbReference>
<organism evidence="2 3">
    <name type="scientific">Rubrivivax gelatinosus</name>
    <name type="common">Rhodocyclus gelatinosus</name>
    <name type="synonym">Rhodopseudomonas gelatinosa</name>
    <dbReference type="NCBI Taxonomy" id="28068"/>
    <lineage>
        <taxon>Bacteria</taxon>
        <taxon>Pseudomonadati</taxon>
        <taxon>Pseudomonadota</taxon>
        <taxon>Betaproteobacteria</taxon>
        <taxon>Burkholderiales</taxon>
        <taxon>Sphaerotilaceae</taxon>
        <taxon>Rubrivivax</taxon>
    </lineage>
</organism>
<evidence type="ECO:0000256" key="1">
    <source>
        <dbReference type="SAM" id="MobiDB-lite"/>
    </source>
</evidence>
<dbReference type="Pfam" id="PF09617">
    <property type="entry name" value="Cas_GSU0053"/>
    <property type="match status" value="1"/>
</dbReference>
<reference evidence="2 3" key="1">
    <citation type="submission" date="2019-03" db="EMBL/GenBank/DDBJ databases">
        <title>Genomic Encyclopedia of Type Strains, Phase IV (KMG-IV): sequencing the most valuable type-strain genomes for metagenomic binning, comparative biology and taxonomic classification.</title>
        <authorList>
            <person name="Goeker M."/>
        </authorList>
    </citation>
    <scope>NUCLEOTIDE SEQUENCE [LARGE SCALE GENOMIC DNA]</scope>
    <source>
        <strain evidence="2 3">DSM 1709</strain>
    </source>
</reference>
<feature type="region of interest" description="Disordered" evidence="1">
    <location>
        <begin position="247"/>
        <end position="275"/>
    </location>
</feature>
<feature type="region of interest" description="Disordered" evidence="1">
    <location>
        <begin position="32"/>
        <end position="51"/>
    </location>
</feature>
<dbReference type="GeneID" id="99686915"/>
<dbReference type="InterPro" id="IPR013403">
    <property type="entry name" value="CRISPR-assoc_prot_Csb1/Cas7u"/>
</dbReference>